<protein>
    <submittedName>
        <fullName evidence="2">Methyltranfer_dom domain-containing protein</fullName>
    </submittedName>
</protein>
<dbReference type="Proteomes" id="UP000095286">
    <property type="component" value="Unplaced"/>
</dbReference>
<organism evidence="1 2">
    <name type="scientific">Rhabditophanes sp. KR3021</name>
    <dbReference type="NCBI Taxonomy" id="114890"/>
    <lineage>
        <taxon>Eukaryota</taxon>
        <taxon>Metazoa</taxon>
        <taxon>Ecdysozoa</taxon>
        <taxon>Nematoda</taxon>
        <taxon>Chromadorea</taxon>
        <taxon>Rhabditida</taxon>
        <taxon>Tylenchina</taxon>
        <taxon>Panagrolaimomorpha</taxon>
        <taxon>Strongyloidoidea</taxon>
        <taxon>Alloionematidae</taxon>
        <taxon>Rhabditophanes</taxon>
    </lineage>
</organism>
<name>A0AC35TZS1_9BILA</name>
<proteinExistence type="predicted"/>
<evidence type="ECO:0000313" key="2">
    <source>
        <dbReference type="WBParaSite" id="RSKR_0000581300.1"/>
    </source>
</evidence>
<sequence>MADNNEISKAFAEKLSGMVGAAMVCNVLAMAKELKLFEGMAEISPNGEPKSYHQIAEHNKLKARYVREMLNALACADIVEVDETGEQFWIMKEKKGCLIGDQIANGVLFTTQIPSMVGVYNEMKEVCKKDGPLGLDYSAYGHFSETMGKTSEAMHKRHLISDFIPLTGMKEKLDGTEVIECLDVGCGNGFHVTHLAEHYPHSNFTGIDITLTAIRQALATRSEEGKSLHNTAFYEMNGSKLRDEWSNNFDWVMMFDACHDQHRPDLSLKEIYRVLKPGGVFTMIEVDGTSNVYDDKKQKGELSAFLYSVSFYHCLPIGSNSEDALCLGNMWGQKKAVELLKAAGFEDIQVIPTPFFELNVMYKCTK</sequence>
<accession>A0AC35TZS1</accession>
<dbReference type="WBParaSite" id="RSKR_0000581300.1">
    <property type="protein sequence ID" value="RSKR_0000581300.1"/>
    <property type="gene ID" value="RSKR_0000581300"/>
</dbReference>
<evidence type="ECO:0000313" key="1">
    <source>
        <dbReference type="Proteomes" id="UP000095286"/>
    </source>
</evidence>
<reference evidence="2" key="1">
    <citation type="submission" date="2016-11" db="UniProtKB">
        <authorList>
            <consortium name="WormBaseParasite"/>
        </authorList>
    </citation>
    <scope>IDENTIFICATION</scope>
    <source>
        <strain evidence="2">KR3021</strain>
    </source>
</reference>